<dbReference type="InterPro" id="IPR050516">
    <property type="entry name" value="Olfactory_GPCR"/>
</dbReference>
<keyword evidence="10 14" id="KW-0675">Receptor</keyword>
<evidence type="ECO:0000256" key="3">
    <source>
        <dbReference type="ARBA" id="ARBA00022475"/>
    </source>
</evidence>
<sequence length="195" mass="21569">MAWDHYVAICQPPQYPIIMNPQFCVRMTLASLLSGLVYAGVHTGNTFDLSFCQLKLVYQFFCVFPALLWLSCSHTTSNMVLIPASIIVVGGGCFGLIIMSYIHTFSTLLKSPTRASVKAFSTCIPHILMVSIFLSSSTDVYLRPSATSDTLQDLILSACYTMVPPFLNPLLYSFRNKQVKEAVMSVVGRQVFSGK</sequence>
<dbReference type="PRINTS" id="PR00245">
    <property type="entry name" value="OLFACTORYR"/>
</dbReference>
<evidence type="ECO:0000256" key="10">
    <source>
        <dbReference type="ARBA" id="ARBA00023170"/>
    </source>
</evidence>
<keyword evidence="3" id="KW-1003">Cell membrane</keyword>
<keyword evidence="8" id="KW-0297">G-protein coupled receptor</keyword>
<dbReference type="SUPFAM" id="SSF81321">
    <property type="entry name" value="Family A G protein-coupled receptor-like"/>
    <property type="match status" value="1"/>
</dbReference>
<evidence type="ECO:0000256" key="11">
    <source>
        <dbReference type="ARBA" id="ARBA00023224"/>
    </source>
</evidence>
<evidence type="ECO:0000256" key="5">
    <source>
        <dbReference type="ARBA" id="ARBA00022692"/>
    </source>
</evidence>
<dbReference type="PROSITE" id="PS50262">
    <property type="entry name" value="G_PROTEIN_RECEP_F1_2"/>
    <property type="match status" value="1"/>
</dbReference>
<feature type="transmembrane region" description="Helical" evidence="12">
    <location>
        <begin position="56"/>
        <end position="76"/>
    </location>
</feature>
<accession>A0AA41MNF0</accession>
<dbReference type="AlphaFoldDB" id="A0AA41MNF0"/>
<keyword evidence="9 12" id="KW-0472">Membrane</keyword>
<name>A0AA41MNF0_SCICA</name>
<gene>
    <name evidence="14" type="ORF">SUZIE_130765</name>
</gene>
<dbReference type="Proteomes" id="UP001166674">
    <property type="component" value="Unassembled WGS sequence"/>
</dbReference>
<dbReference type="Pfam" id="PF13853">
    <property type="entry name" value="7tm_4"/>
    <property type="match status" value="1"/>
</dbReference>
<dbReference type="GO" id="GO:0005886">
    <property type="term" value="C:plasma membrane"/>
    <property type="evidence" value="ECO:0007669"/>
    <property type="project" value="UniProtKB-SubCell"/>
</dbReference>
<keyword evidence="7 12" id="KW-1133">Transmembrane helix</keyword>
<dbReference type="GO" id="GO:0004984">
    <property type="term" value="F:olfactory receptor activity"/>
    <property type="evidence" value="ECO:0007669"/>
    <property type="project" value="InterPro"/>
</dbReference>
<feature type="transmembrane region" description="Helical" evidence="12">
    <location>
        <begin position="82"/>
        <end position="103"/>
    </location>
</feature>
<keyword evidence="4" id="KW-0716">Sensory transduction</keyword>
<comment type="subcellular location">
    <subcellularLocation>
        <location evidence="1">Cell membrane</location>
        <topology evidence="1">Multi-pass membrane protein</topology>
    </subcellularLocation>
</comment>
<dbReference type="FunFam" id="1.10.1220.70:FF:000001">
    <property type="entry name" value="Olfactory receptor"/>
    <property type="match status" value="1"/>
</dbReference>
<keyword evidence="5 12" id="KW-0812">Transmembrane</keyword>
<evidence type="ECO:0000313" key="15">
    <source>
        <dbReference type="Proteomes" id="UP001166674"/>
    </source>
</evidence>
<dbReference type="Gene3D" id="1.20.1070.10">
    <property type="entry name" value="Rhodopsin 7-helix transmembrane proteins"/>
    <property type="match status" value="1"/>
</dbReference>
<evidence type="ECO:0000256" key="1">
    <source>
        <dbReference type="ARBA" id="ARBA00004651"/>
    </source>
</evidence>
<reference evidence="14" key="1">
    <citation type="submission" date="2020-03" db="EMBL/GenBank/DDBJ databases">
        <title>Studies in the Genomics of Life Span.</title>
        <authorList>
            <person name="Glass D."/>
        </authorList>
    </citation>
    <scope>NUCLEOTIDE SEQUENCE</scope>
    <source>
        <strain evidence="14">SUZIE</strain>
        <tissue evidence="14">Muscle</tissue>
    </source>
</reference>
<keyword evidence="6" id="KW-0552">Olfaction</keyword>
<keyword evidence="15" id="KW-1185">Reference proteome</keyword>
<evidence type="ECO:0000259" key="13">
    <source>
        <dbReference type="PROSITE" id="PS50262"/>
    </source>
</evidence>
<protein>
    <submittedName>
        <fullName evidence="14">Olfactory receptor 14C36</fullName>
    </submittedName>
</protein>
<keyword evidence="11" id="KW-0807">Transducer</keyword>
<evidence type="ECO:0000256" key="7">
    <source>
        <dbReference type="ARBA" id="ARBA00022989"/>
    </source>
</evidence>
<evidence type="ECO:0000256" key="8">
    <source>
        <dbReference type="ARBA" id="ARBA00023040"/>
    </source>
</evidence>
<evidence type="ECO:0000256" key="4">
    <source>
        <dbReference type="ARBA" id="ARBA00022606"/>
    </source>
</evidence>
<proteinExistence type="inferred from homology"/>
<dbReference type="GO" id="GO:0004930">
    <property type="term" value="F:G protein-coupled receptor activity"/>
    <property type="evidence" value="ECO:0007669"/>
    <property type="project" value="UniProtKB-KW"/>
</dbReference>
<evidence type="ECO:0000256" key="9">
    <source>
        <dbReference type="ARBA" id="ARBA00023136"/>
    </source>
</evidence>
<evidence type="ECO:0000313" key="14">
    <source>
        <dbReference type="EMBL" id="MBZ3875003.1"/>
    </source>
</evidence>
<dbReference type="InterPro" id="IPR000725">
    <property type="entry name" value="Olfact_rcpt"/>
</dbReference>
<dbReference type="InterPro" id="IPR017452">
    <property type="entry name" value="GPCR_Rhodpsn_7TM"/>
</dbReference>
<dbReference type="PANTHER" id="PTHR26452">
    <property type="entry name" value="OLFACTORY RECEPTOR"/>
    <property type="match status" value="1"/>
</dbReference>
<comment type="similarity">
    <text evidence="2">Belongs to the G-protein coupled receptor 1 family.</text>
</comment>
<feature type="domain" description="G-protein coupled receptors family 1 profile" evidence="13">
    <location>
        <begin position="1"/>
        <end position="172"/>
    </location>
</feature>
<organism evidence="14 15">
    <name type="scientific">Sciurus carolinensis</name>
    <name type="common">Eastern gray squirrel</name>
    <dbReference type="NCBI Taxonomy" id="30640"/>
    <lineage>
        <taxon>Eukaryota</taxon>
        <taxon>Metazoa</taxon>
        <taxon>Chordata</taxon>
        <taxon>Craniata</taxon>
        <taxon>Vertebrata</taxon>
        <taxon>Euteleostomi</taxon>
        <taxon>Mammalia</taxon>
        <taxon>Eutheria</taxon>
        <taxon>Euarchontoglires</taxon>
        <taxon>Glires</taxon>
        <taxon>Rodentia</taxon>
        <taxon>Sciuromorpha</taxon>
        <taxon>Sciuridae</taxon>
        <taxon>Sciurinae</taxon>
        <taxon>Sciurini</taxon>
        <taxon>Sciurus</taxon>
    </lineage>
</organism>
<evidence type="ECO:0000256" key="6">
    <source>
        <dbReference type="ARBA" id="ARBA00022725"/>
    </source>
</evidence>
<evidence type="ECO:0000256" key="2">
    <source>
        <dbReference type="ARBA" id="ARBA00010663"/>
    </source>
</evidence>
<evidence type="ECO:0000256" key="12">
    <source>
        <dbReference type="SAM" id="Phobius"/>
    </source>
</evidence>
<dbReference type="EMBL" id="JAATJV010238461">
    <property type="protein sequence ID" value="MBZ3875003.1"/>
    <property type="molecule type" value="Genomic_DNA"/>
</dbReference>
<comment type="caution">
    <text evidence="14">The sequence shown here is derived from an EMBL/GenBank/DDBJ whole genome shotgun (WGS) entry which is preliminary data.</text>
</comment>
<feature type="transmembrane region" description="Helical" evidence="12">
    <location>
        <begin position="25"/>
        <end position="44"/>
    </location>
</feature>